<proteinExistence type="predicted"/>
<reference evidence="1" key="1">
    <citation type="submission" date="2018-05" db="EMBL/GenBank/DDBJ databases">
        <title>Draft genome of Mucuna pruriens seed.</title>
        <authorList>
            <person name="Nnadi N.E."/>
            <person name="Vos R."/>
            <person name="Hasami M.H."/>
            <person name="Devisetty U.K."/>
            <person name="Aguiy J.C."/>
        </authorList>
    </citation>
    <scope>NUCLEOTIDE SEQUENCE [LARGE SCALE GENOMIC DNA]</scope>
    <source>
        <strain evidence="1">JCA_2017</strain>
    </source>
</reference>
<comment type="caution">
    <text evidence="1">The sequence shown here is derived from an EMBL/GenBank/DDBJ whole genome shotgun (WGS) entry which is preliminary data.</text>
</comment>
<feature type="non-terminal residue" evidence="1">
    <location>
        <position position="1"/>
    </location>
</feature>
<accession>A0A371GI59</accession>
<dbReference type="EMBL" id="QJKJ01005520">
    <property type="protein sequence ID" value="RDX89993.1"/>
    <property type="molecule type" value="Genomic_DNA"/>
</dbReference>
<name>A0A371GI59_MUCPR</name>
<dbReference type="AlphaFoldDB" id="A0A371GI59"/>
<gene>
    <name evidence="1" type="ORF">CR513_28201</name>
</gene>
<dbReference type="OrthoDB" id="1933277at2759"/>
<evidence type="ECO:0000313" key="1">
    <source>
        <dbReference type="EMBL" id="RDX89993.1"/>
    </source>
</evidence>
<dbReference type="Proteomes" id="UP000257109">
    <property type="component" value="Unassembled WGS sequence"/>
</dbReference>
<protein>
    <submittedName>
        <fullName evidence="1">Uncharacterized protein</fullName>
    </submittedName>
</protein>
<organism evidence="1 2">
    <name type="scientific">Mucuna pruriens</name>
    <name type="common">Velvet bean</name>
    <name type="synonym">Dolichos pruriens</name>
    <dbReference type="NCBI Taxonomy" id="157652"/>
    <lineage>
        <taxon>Eukaryota</taxon>
        <taxon>Viridiplantae</taxon>
        <taxon>Streptophyta</taxon>
        <taxon>Embryophyta</taxon>
        <taxon>Tracheophyta</taxon>
        <taxon>Spermatophyta</taxon>
        <taxon>Magnoliopsida</taxon>
        <taxon>eudicotyledons</taxon>
        <taxon>Gunneridae</taxon>
        <taxon>Pentapetalae</taxon>
        <taxon>rosids</taxon>
        <taxon>fabids</taxon>
        <taxon>Fabales</taxon>
        <taxon>Fabaceae</taxon>
        <taxon>Papilionoideae</taxon>
        <taxon>50 kb inversion clade</taxon>
        <taxon>NPAAA clade</taxon>
        <taxon>indigoferoid/millettioid clade</taxon>
        <taxon>Phaseoleae</taxon>
        <taxon>Mucuna</taxon>
    </lineage>
</organism>
<evidence type="ECO:0000313" key="2">
    <source>
        <dbReference type="Proteomes" id="UP000257109"/>
    </source>
</evidence>
<sequence length="62" mass="6976">MVPELRFIALTDISTLIVAQKELKENKHKDSRALFIQQQAIADTIFSRIMGATSAKEAWSTL</sequence>
<keyword evidence="2" id="KW-1185">Reference proteome</keyword>